<gene>
    <name evidence="1" type="ORF">APZ18_13490</name>
</gene>
<keyword evidence="2" id="KW-1185">Reference proteome</keyword>
<evidence type="ECO:0000313" key="1">
    <source>
        <dbReference type="EMBL" id="KQC84316.1"/>
    </source>
</evidence>
<organism evidence="1 2">
    <name type="scientific">Butyribacter intestini</name>
    <dbReference type="NCBI Taxonomy" id="1703332"/>
    <lineage>
        <taxon>Bacteria</taxon>
        <taxon>Bacillati</taxon>
        <taxon>Bacillota</taxon>
        <taxon>Clostridia</taxon>
        <taxon>Lachnospirales</taxon>
        <taxon>Lachnospiraceae</taxon>
        <taxon>Butyribacter</taxon>
    </lineage>
</organism>
<proteinExistence type="predicted"/>
<accession>A0AAW3JNE4</accession>
<reference evidence="1 2" key="1">
    <citation type="submission" date="2015-10" db="EMBL/GenBank/DDBJ databases">
        <title>Butyribacter intestini gen. nov., sp. nov., a butyric acid-producing bacterium of the family Lachnospiraceae isolated from the human faeces.</title>
        <authorList>
            <person name="Zou Y."/>
            <person name="Xue W."/>
            <person name="Luo G."/>
            <person name="Lv M."/>
        </authorList>
    </citation>
    <scope>NUCLEOTIDE SEQUENCE [LARGE SCALE GENOMIC DNA]</scope>
    <source>
        <strain evidence="1 2">TF01-11</strain>
    </source>
</reference>
<protein>
    <submittedName>
        <fullName evidence="1">Uncharacterized protein</fullName>
    </submittedName>
</protein>
<dbReference type="EMBL" id="LLKB01000006">
    <property type="protein sequence ID" value="KQC84316.1"/>
    <property type="molecule type" value="Genomic_DNA"/>
</dbReference>
<dbReference type="RefSeq" id="WP_022015206.1">
    <property type="nucleotide sequence ID" value="NZ_DBGBRS010000208.1"/>
</dbReference>
<dbReference type="AlphaFoldDB" id="A0AAW3JNE4"/>
<evidence type="ECO:0000313" key="2">
    <source>
        <dbReference type="Proteomes" id="UP000050833"/>
    </source>
</evidence>
<name>A0AAW3JNE4_9FIRM</name>
<comment type="caution">
    <text evidence="1">The sequence shown here is derived from an EMBL/GenBank/DDBJ whole genome shotgun (WGS) entry which is preliminary data.</text>
</comment>
<dbReference type="Proteomes" id="UP000050833">
    <property type="component" value="Unassembled WGS sequence"/>
</dbReference>
<sequence>MSSEKEQIKNTINEVQKVVDLFYQQNDKDAFDKFLIVLEDMTNAIDNLATYKNTNPGFAMDDKKIFSILSNAMEALESDDKVLLADILQYDFIEYIESLVEKME</sequence>